<dbReference type="SUPFAM" id="SSF82185">
    <property type="entry name" value="Histone H3 K4-specific methyltransferase SET7/9 N-terminal domain"/>
    <property type="match status" value="1"/>
</dbReference>
<reference evidence="1 2" key="2">
    <citation type="submission" date="2016-06" db="EMBL/GenBank/DDBJ databases">
        <title>Pedobacter psychrophilus sp. nov., isolated from Antarctic fragmentary rock.</title>
        <authorList>
            <person name="Svec P."/>
        </authorList>
    </citation>
    <scope>NUCLEOTIDE SEQUENCE [LARGE SCALE GENOMIC DNA]</scope>
    <source>
        <strain evidence="1 2">CCM 8644</strain>
    </source>
</reference>
<dbReference type="STRING" id="1826909.A5893_10290"/>
<dbReference type="InterPro" id="IPR011652">
    <property type="entry name" value="MORN_2"/>
</dbReference>
<evidence type="ECO:0000313" key="2">
    <source>
        <dbReference type="Proteomes" id="UP000078459"/>
    </source>
</evidence>
<gene>
    <name evidence="1" type="ORF">A5893_10290</name>
</gene>
<dbReference type="AlphaFoldDB" id="A0A179DDL8"/>
<dbReference type="Proteomes" id="UP000078459">
    <property type="component" value="Unassembled WGS sequence"/>
</dbReference>
<name>A0A179DDL8_9SPHI</name>
<comment type="caution">
    <text evidence="1">The sequence shown here is derived from an EMBL/GenBank/DDBJ whole genome shotgun (WGS) entry which is preliminary data.</text>
</comment>
<reference evidence="1 2" key="1">
    <citation type="submission" date="2016-04" db="EMBL/GenBank/DDBJ databases">
        <authorList>
            <person name="Evans L.H."/>
            <person name="Alamgir A."/>
            <person name="Owens N."/>
            <person name="Weber N.D."/>
            <person name="Virtaneva K."/>
            <person name="Barbian K."/>
            <person name="Babar A."/>
            <person name="Rosenke K."/>
        </authorList>
    </citation>
    <scope>NUCLEOTIDE SEQUENCE [LARGE SCALE GENOMIC DNA]</scope>
    <source>
        <strain evidence="1 2">CCM 8644</strain>
    </source>
</reference>
<organism evidence="1 2">
    <name type="scientific">Pedobacter psychrophilus</name>
    <dbReference type="NCBI Taxonomy" id="1826909"/>
    <lineage>
        <taxon>Bacteria</taxon>
        <taxon>Pseudomonadati</taxon>
        <taxon>Bacteroidota</taxon>
        <taxon>Sphingobacteriia</taxon>
        <taxon>Sphingobacteriales</taxon>
        <taxon>Sphingobacteriaceae</taxon>
        <taxon>Pedobacter</taxon>
    </lineage>
</organism>
<dbReference type="Pfam" id="PF07661">
    <property type="entry name" value="MORN_2"/>
    <property type="match status" value="2"/>
</dbReference>
<accession>A0A179DDL8</accession>
<dbReference type="OrthoDB" id="7342920at2"/>
<dbReference type="Gene3D" id="2.20.110.10">
    <property type="entry name" value="Histone H3 K4-specific methyltransferase SET7/9 N-terminal domain"/>
    <property type="match status" value="1"/>
</dbReference>
<sequence length="369" mass="42970">MIKKIIYLFFLGFIIFQKSYAQQPSAKYMEESIDGYIHLYFDQQYYLVDQNCVYKSFTRVIKYDKNNGGFNSFFTDYYNNNQIAISGKYIEGKKQGEFKGFYENGIPKFTINFKDNLPVGEWKYFYPSGNIWIDLTYKNGQIFIKNYFDEKGRQQIKAGKGKLKLTEPVYDFNEFGFTGISFEGRIKEGKPDGIWSSYLVYSKNAPEYIGAEKFENGQFEISNYTYPQNFSIKNSLVKFHPVLTAVNAEALTFKNCSIDDNQGYNFYLQTYLNNTIIFEKDDVLPQEPFEVKLDINDKGKVKSVIIPDGLDTELTNVLKQVLLTVPYFIPSYLYGKTISDTLIIKLSIFQEDESKFYFGYPDIKRANGK</sequence>
<dbReference type="EMBL" id="LWHJ01000028">
    <property type="protein sequence ID" value="OAQ39058.1"/>
    <property type="molecule type" value="Genomic_DNA"/>
</dbReference>
<evidence type="ECO:0000313" key="1">
    <source>
        <dbReference type="EMBL" id="OAQ39058.1"/>
    </source>
</evidence>
<proteinExistence type="predicted"/>
<dbReference type="RefSeq" id="WP_068822588.1">
    <property type="nucleotide sequence ID" value="NZ_LWHJ01000028.1"/>
</dbReference>
<protein>
    <submittedName>
        <fullName evidence="1">Uncharacterized protein</fullName>
    </submittedName>
</protein>
<keyword evidence="2" id="KW-1185">Reference proteome</keyword>